<organism evidence="9 10">
    <name type="scientific">Bacteroides intestinalis</name>
    <dbReference type="NCBI Taxonomy" id="329854"/>
    <lineage>
        <taxon>Bacteria</taxon>
        <taxon>Pseudomonadati</taxon>
        <taxon>Bacteroidota</taxon>
        <taxon>Bacteroidia</taxon>
        <taxon>Bacteroidales</taxon>
        <taxon>Bacteroidaceae</taxon>
        <taxon>Bacteroides</taxon>
    </lineage>
</organism>
<dbReference type="EMBL" id="QSKV01000008">
    <property type="protein sequence ID" value="RHE91130.1"/>
    <property type="molecule type" value="Genomic_DNA"/>
</dbReference>
<dbReference type="PANTHER" id="PTHR33307:SF6">
    <property type="entry name" value="ALPHA-RHAMNOSIDASE (EUROFUNG)-RELATED"/>
    <property type="match status" value="1"/>
</dbReference>
<dbReference type="InterPro" id="IPR013737">
    <property type="entry name" value="Bac_rhamnosid_N"/>
</dbReference>
<dbReference type="InterPro" id="IPR012341">
    <property type="entry name" value="6hp_glycosidase-like_sf"/>
</dbReference>
<dbReference type="AlphaFoldDB" id="A0A414L905"/>
<dbReference type="Proteomes" id="UP000285650">
    <property type="component" value="Unassembled WGS sequence"/>
</dbReference>
<dbReference type="Pfam" id="PF17389">
    <property type="entry name" value="Bac_rhamnosid6H"/>
    <property type="match status" value="1"/>
</dbReference>
<evidence type="ECO:0000313" key="10">
    <source>
        <dbReference type="Proteomes" id="UP000285650"/>
    </source>
</evidence>
<dbReference type="Gene3D" id="2.60.420.10">
    <property type="entry name" value="Maltose phosphorylase, domain 3"/>
    <property type="match status" value="1"/>
</dbReference>
<dbReference type="PANTHER" id="PTHR33307">
    <property type="entry name" value="ALPHA-RHAMNOSIDASE (EUROFUNG)"/>
    <property type="match status" value="1"/>
</dbReference>
<keyword evidence="4" id="KW-0472">Membrane</keyword>
<dbReference type="Pfam" id="PF08531">
    <property type="entry name" value="Bac_rhamnosid_N"/>
    <property type="match status" value="1"/>
</dbReference>
<evidence type="ECO:0000313" key="9">
    <source>
        <dbReference type="EMBL" id="RHE91130.1"/>
    </source>
</evidence>
<keyword evidence="3" id="KW-0378">Hydrolase</keyword>
<evidence type="ECO:0000259" key="6">
    <source>
        <dbReference type="Pfam" id="PF08531"/>
    </source>
</evidence>
<feature type="domain" description="Bacterial alpha-L-rhamnosidase N-terminal" evidence="6">
    <location>
        <begin position="402"/>
        <end position="561"/>
    </location>
</feature>
<evidence type="ECO:0000256" key="1">
    <source>
        <dbReference type="ARBA" id="ARBA00001445"/>
    </source>
</evidence>
<evidence type="ECO:0000256" key="2">
    <source>
        <dbReference type="ARBA" id="ARBA00012652"/>
    </source>
</evidence>
<dbReference type="GO" id="GO:0005975">
    <property type="term" value="P:carbohydrate metabolic process"/>
    <property type="evidence" value="ECO:0007669"/>
    <property type="project" value="InterPro"/>
</dbReference>
<dbReference type="Pfam" id="PF25788">
    <property type="entry name" value="Ig_Rha78A_N"/>
    <property type="match status" value="1"/>
</dbReference>
<dbReference type="InterPro" id="IPR016007">
    <property type="entry name" value="Alpha_rhamnosid"/>
</dbReference>
<proteinExistence type="predicted"/>
<feature type="domain" description="Alpha-L-rhamnosidase concanavalin-like" evidence="5">
    <location>
        <begin position="603"/>
        <end position="709"/>
    </location>
</feature>
<accession>A0A414L905</accession>
<dbReference type="Pfam" id="PF17390">
    <property type="entry name" value="Bac_rhamnosid_C"/>
    <property type="match status" value="1"/>
</dbReference>
<reference evidence="9 10" key="1">
    <citation type="submission" date="2018-08" db="EMBL/GenBank/DDBJ databases">
        <title>A genome reference for cultivated species of the human gut microbiota.</title>
        <authorList>
            <person name="Zou Y."/>
            <person name="Xue W."/>
            <person name="Luo G."/>
        </authorList>
    </citation>
    <scope>NUCLEOTIDE SEQUENCE [LARGE SCALE GENOMIC DNA]</scope>
    <source>
        <strain evidence="9 10">AM27-17</strain>
    </source>
</reference>
<evidence type="ECO:0000256" key="4">
    <source>
        <dbReference type="SAM" id="Phobius"/>
    </source>
</evidence>
<name>A0A414L905_9BACE</name>
<dbReference type="InterPro" id="IPR013783">
    <property type="entry name" value="Ig-like_fold"/>
</dbReference>
<keyword evidence="4" id="KW-0812">Transmembrane</keyword>
<dbReference type="InterPro" id="IPR035398">
    <property type="entry name" value="Bac_rhamnosid_C"/>
</dbReference>
<dbReference type="PIRSF" id="PIRSF010631">
    <property type="entry name" value="A-rhamnsds"/>
    <property type="match status" value="1"/>
</dbReference>
<comment type="caution">
    <text evidence="9">The sequence shown here is derived from an EMBL/GenBank/DDBJ whole genome shotgun (WGS) entry which is preliminary data.</text>
</comment>
<protein>
    <recommendedName>
        <fullName evidence="2">alpha-L-rhamnosidase</fullName>
        <ecNumber evidence="2">3.2.1.40</ecNumber>
    </recommendedName>
</protein>
<sequence length="1215" mass="137062">MKRLGKFIIFACLISFITLKTPCMKRYRIHILSVLFICLSFPTLLYATTENPVSIKKLKVEYAEMPLGIDVEKPRFSWQMVVPDTERGYSQKAYQIIVTDEMGSLVWDSGKVSSDLSLNIEYAGTPLQPATCYFWTVNVWNQRGEQSSETSWFETGLMSKTSPYEGWSGAKWIGGGDKDRMLYSHYLPVFRLNVSLQLDEKSKSTRAGFVYGANDKRLMDKNKNLYHLQNGKDESYIKIELSIDSLASGKKAMLNVYRVGYHPDDQGSVPFKSFPVPLTWIHENNKYAQHTISLTSDLGFTRFYVDGGEEIGWINLNPLGQGGDFIAFPVVGDVGFDVPAGQSAIFPKMEIANFRSPSNVITTCKEGNNWIDGNVSGAFRTFTPKGNSAPMLRTVFSTPDTEIAKARLYVTSRGIYEVYLNGKRVGEDYFNPGITQYNKTHLYQTFDVTEYVHSGRNALGALLAEGWWSGGATFTGDNWNFFGDRQSLLAKLVITYADGRTDVVVTDPLSWQYFSEGPITYGSFFQGEVYDALRETAVEGWSMASYDASAWKPAHEVALEGNISTAGNPNMPWVNDYSGFELTGQFGQTVKQINELTALSVEEVRPGVFVYDMGQNMVGVPRISLSGMKPGTEIMLRFAEVKYPDLPEYEGNIGMIMLENIRAAMAQDVYIAKGGQETISPRFTYHGYRFIEITGIDKPLPVGAVKGVVLSSIHELASRYETSNTQVNQLWKNITWSSYGNFLSIPTDCPQRNERLGWAGDISVFSRTATYLADVPQFLRRYLRSMRDVQRTDGRFPDIAPLGGGFGGLLWGSAGITVPWECYQQYGDTILLSEHYDAMKRYIQYIIDNTIETETNLIVQTRSWGDLCDWLGLEDEKNDKSLVWEAYFIYDLELMAKMATVLGKATDAEWFRELHAARKDFFNKTYIEPETGKTIFSAFVPEKKGSHIDIQTSYVLPLAFNIIDEENRNKVIANLAETVRRENTTDRGQQCPPYSLMTGFIGTSWINKALSDYGHSDLAYRLLQQTSYPSWLYSIEQGATTIWERLNSYTRTDGFGGNNRMNSFNHYSFGAVGAWMYNYSLGIQRDETSPGFKQFVLKPMPDPTGKMTYARGYYDSMYGRIESGWKVESGVIRYTFTVPANTTATLYLPAASLRDVREKTKPVRKCKGIEFISEGNGEVVLKLLSGSYSFEVKKDYPLAARKRKKGEIARSKGIH</sequence>
<dbReference type="Gene3D" id="1.50.10.10">
    <property type="match status" value="1"/>
</dbReference>
<evidence type="ECO:0000259" key="8">
    <source>
        <dbReference type="Pfam" id="PF17390"/>
    </source>
</evidence>
<feature type="transmembrane region" description="Helical" evidence="4">
    <location>
        <begin position="29"/>
        <end position="47"/>
    </location>
</feature>
<dbReference type="InterPro" id="IPR008928">
    <property type="entry name" value="6-hairpin_glycosidase_sf"/>
</dbReference>
<evidence type="ECO:0000259" key="5">
    <source>
        <dbReference type="Pfam" id="PF05592"/>
    </source>
</evidence>
<dbReference type="SUPFAM" id="SSF48208">
    <property type="entry name" value="Six-hairpin glycosidases"/>
    <property type="match status" value="1"/>
</dbReference>
<dbReference type="EC" id="3.2.1.40" evidence="2"/>
<gene>
    <name evidence="9" type="ORF">DW712_13575</name>
</gene>
<feature type="domain" description="Alpha-L-rhamnosidase six-hairpin glycosidase" evidence="7">
    <location>
        <begin position="718"/>
        <end position="1079"/>
    </location>
</feature>
<feature type="domain" description="Alpha-L-rhamnosidase C-terminal" evidence="8">
    <location>
        <begin position="1082"/>
        <end position="1159"/>
    </location>
</feature>
<dbReference type="InterPro" id="IPR008902">
    <property type="entry name" value="Rhamnosid_concanavalin"/>
</dbReference>
<evidence type="ECO:0000256" key="3">
    <source>
        <dbReference type="ARBA" id="ARBA00022801"/>
    </source>
</evidence>
<keyword evidence="4" id="KW-1133">Transmembrane helix</keyword>
<dbReference type="Gene3D" id="2.60.120.260">
    <property type="entry name" value="Galactose-binding domain-like"/>
    <property type="match status" value="2"/>
</dbReference>
<dbReference type="Pfam" id="PF05592">
    <property type="entry name" value="Bac_rhamnosid"/>
    <property type="match status" value="1"/>
</dbReference>
<dbReference type="Gene3D" id="2.60.40.10">
    <property type="entry name" value="Immunoglobulins"/>
    <property type="match status" value="1"/>
</dbReference>
<comment type="catalytic activity">
    <reaction evidence="1">
        <text>Hydrolysis of terminal non-reducing alpha-L-rhamnose residues in alpha-L-rhamnosides.</text>
        <dbReference type="EC" id="3.2.1.40"/>
    </reaction>
</comment>
<evidence type="ECO:0000259" key="7">
    <source>
        <dbReference type="Pfam" id="PF17389"/>
    </source>
</evidence>
<dbReference type="GO" id="GO:0030596">
    <property type="term" value="F:alpha-L-rhamnosidase activity"/>
    <property type="evidence" value="ECO:0007669"/>
    <property type="project" value="UniProtKB-EC"/>
</dbReference>
<dbReference type="InterPro" id="IPR035396">
    <property type="entry name" value="Bac_rhamnosid6H"/>
</dbReference>